<keyword evidence="2" id="KW-1133">Transmembrane helix</keyword>
<reference evidence="4" key="1">
    <citation type="journal article" date="2019" name="Int. J. Syst. Evol. Microbiol.">
        <title>The Global Catalogue of Microorganisms (GCM) 10K type strain sequencing project: providing services to taxonomists for standard genome sequencing and annotation.</title>
        <authorList>
            <consortium name="The Broad Institute Genomics Platform"/>
            <consortium name="The Broad Institute Genome Sequencing Center for Infectious Disease"/>
            <person name="Wu L."/>
            <person name="Ma J."/>
        </authorList>
    </citation>
    <scope>NUCLEOTIDE SEQUENCE [LARGE SCALE GENOMIC DNA]</scope>
    <source>
        <strain evidence="4">CCM 8749</strain>
    </source>
</reference>
<accession>A0ABW1ITG5</accession>
<keyword evidence="4" id="KW-1185">Reference proteome</keyword>
<evidence type="ECO:0000256" key="2">
    <source>
        <dbReference type="SAM" id="Phobius"/>
    </source>
</evidence>
<name>A0ABW1ITG5_9BACL</name>
<feature type="compositionally biased region" description="Basic and acidic residues" evidence="1">
    <location>
        <begin position="1"/>
        <end position="17"/>
    </location>
</feature>
<keyword evidence="2" id="KW-0812">Transmembrane</keyword>
<dbReference type="RefSeq" id="WP_379895519.1">
    <property type="nucleotide sequence ID" value="NZ_CBCSCT010000024.1"/>
</dbReference>
<sequence>MRSNPVKDDNEREEKAADSLPPRSAVHPSQKGRWVKIYYSVLLFIFILLTVSLMLWGNQLLK</sequence>
<organism evidence="3 4">
    <name type="scientific">Marinicrinis lubricantis</name>
    <dbReference type="NCBI Taxonomy" id="2086470"/>
    <lineage>
        <taxon>Bacteria</taxon>
        <taxon>Bacillati</taxon>
        <taxon>Bacillota</taxon>
        <taxon>Bacilli</taxon>
        <taxon>Bacillales</taxon>
        <taxon>Paenibacillaceae</taxon>
    </lineage>
</organism>
<evidence type="ECO:0000256" key="1">
    <source>
        <dbReference type="SAM" id="MobiDB-lite"/>
    </source>
</evidence>
<evidence type="ECO:0000313" key="4">
    <source>
        <dbReference type="Proteomes" id="UP001596250"/>
    </source>
</evidence>
<comment type="caution">
    <text evidence="3">The sequence shown here is derived from an EMBL/GenBank/DDBJ whole genome shotgun (WGS) entry which is preliminary data.</text>
</comment>
<feature type="region of interest" description="Disordered" evidence="1">
    <location>
        <begin position="1"/>
        <end position="29"/>
    </location>
</feature>
<dbReference type="Proteomes" id="UP001596250">
    <property type="component" value="Unassembled WGS sequence"/>
</dbReference>
<dbReference type="EMBL" id="JBHSQV010000175">
    <property type="protein sequence ID" value="MFC5988079.1"/>
    <property type="molecule type" value="Genomic_DNA"/>
</dbReference>
<feature type="transmembrane region" description="Helical" evidence="2">
    <location>
        <begin position="37"/>
        <end position="56"/>
    </location>
</feature>
<keyword evidence="2" id="KW-0472">Membrane</keyword>
<proteinExistence type="predicted"/>
<evidence type="ECO:0000313" key="3">
    <source>
        <dbReference type="EMBL" id="MFC5988079.1"/>
    </source>
</evidence>
<protein>
    <submittedName>
        <fullName evidence="3">Uncharacterized protein</fullName>
    </submittedName>
</protein>
<gene>
    <name evidence="3" type="ORF">ACFPXP_16885</name>
</gene>